<accession>A0A1G6YC87</accession>
<gene>
    <name evidence="1" type="ORF">SAMN05216337_1016130</name>
</gene>
<sequence length="169" mass="18139">MSASFERLIDGIIDALQSHVVPNSNDDFVRGQVFSAVYALNGLKLAADWKAGPLLEQVRLQDDTFATVERLAGSMTHPEVPSTPRIQGGPSDVAAIEALRDDGDRRLGQLLLWASGEHARAANPNAATEIERLLRRAICDQLKIELATTPKSMLQQIAGGERDGGAAQG</sequence>
<evidence type="ECO:0000313" key="2">
    <source>
        <dbReference type="Proteomes" id="UP000199245"/>
    </source>
</evidence>
<protein>
    <submittedName>
        <fullName evidence="1">Uncharacterized protein</fullName>
    </submittedName>
</protein>
<evidence type="ECO:0000313" key="1">
    <source>
        <dbReference type="EMBL" id="SDD87613.1"/>
    </source>
</evidence>
<dbReference type="RefSeq" id="WP_092083767.1">
    <property type="nucleotide sequence ID" value="NZ_FMZW01000016.1"/>
</dbReference>
<dbReference type="AlphaFoldDB" id="A0A1G6YC87"/>
<dbReference type="EMBL" id="FMZW01000016">
    <property type="protein sequence ID" value="SDD87613.1"/>
    <property type="molecule type" value="Genomic_DNA"/>
</dbReference>
<proteinExistence type="predicted"/>
<dbReference type="Proteomes" id="UP000199245">
    <property type="component" value="Unassembled WGS sequence"/>
</dbReference>
<organism evidence="1 2">
    <name type="scientific">Bradyrhizobium brasilense</name>
    <dbReference type="NCBI Taxonomy" id="1419277"/>
    <lineage>
        <taxon>Bacteria</taxon>
        <taxon>Pseudomonadati</taxon>
        <taxon>Pseudomonadota</taxon>
        <taxon>Alphaproteobacteria</taxon>
        <taxon>Hyphomicrobiales</taxon>
        <taxon>Nitrobacteraceae</taxon>
        <taxon>Bradyrhizobium</taxon>
    </lineage>
</organism>
<reference evidence="1 2" key="1">
    <citation type="submission" date="2016-10" db="EMBL/GenBank/DDBJ databases">
        <authorList>
            <person name="de Groot N.N."/>
        </authorList>
    </citation>
    <scope>NUCLEOTIDE SEQUENCE [LARGE SCALE GENOMIC DNA]</scope>
    <source>
        <strain evidence="1 2">R5</strain>
    </source>
</reference>
<name>A0A1G6YC87_9BRAD</name>